<evidence type="ECO:0000313" key="5">
    <source>
        <dbReference type="EMBL" id="QGU32917.1"/>
    </source>
</evidence>
<evidence type="ECO:0000256" key="2">
    <source>
        <dbReference type="ARBA" id="ARBA00023043"/>
    </source>
</evidence>
<dbReference type="SUPFAM" id="SSF48403">
    <property type="entry name" value="Ankyrin repeat"/>
    <property type="match status" value="1"/>
</dbReference>
<reference evidence="5 6" key="1">
    <citation type="submission" date="2019-12" db="EMBL/GenBank/DDBJ databases">
        <title>The complete genome of the thermophilic, anoxygenic phototrophic gammaproteobacterium Thermochromatium tepidum.</title>
        <authorList>
            <person name="Sattley W.M."/>
            <person name="Swingley W.D."/>
            <person name="Burchell B.M."/>
            <person name="Gurbani S.A."/>
            <person name="Kujawa C.M."/>
            <person name="Nuccio D.A."/>
            <person name="Schladweiler J."/>
            <person name="Shaffer K.N."/>
            <person name="Stokes L.M."/>
            <person name="Touchman J.W."/>
            <person name="Blankenship R.E."/>
            <person name="Madigan M.T."/>
        </authorList>
    </citation>
    <scope>NUCLEOTIDE SEQUENCE [LARGE SCALE GENOMIC DNA]</scope>
    <source>
        <strain evidence="5 6">ATCC 43061</strain>
    </source>
</reference>
<dbReference type="EMBL" id="CP039268">
    <property type="protein sequence ID" value="QGU32917.1"/>
    <property type="molecule type" value="Genomic_DNA"/>
</dbReference>
<evidence type="ECO:0000256" key="1">
    <source>
        <dbReference type="ARBA" id="ARBA00022737"/>
    </source>
</evidence>
<dbReference type="PROSITE" id="PS51257">
    <property type="entry name" value="PROKAR_LIPOPROTEIN"/>
    <property type="match status" value="1"/>
</dbReference>
<keyword evidence="2 3" id="KW-0040">ANK repeat</keyword>
<dbReference type="PANTHER" id="PTHR24171:SF9">
    <property type="entry name" value="ANKYRIN REPEAT DOMAIN-CONTAINING PROTEIN 39"/>
    <property type="match status" value="1"/>
</dbReference>
<evidence type="ECO:0000313" key="6">
    <source>
        <dbReference type="Proteomes" id="UP000426424"/>
    </source>
</evidence>
<dbReference type="PRINTS" id="PR01415">
    <property type="entry name" value="ANKYRIN"/>
</dbReference>
<dbReference type="PANTHER" id="PTHR24171">
    <property type="entry name" value="ANKYRIN REPEAT DOMAIN-CONTAINING PROTEIN 39-RELATED"/>
    <property type="match status" value="1"/>
</dbReference>
<dbReference type="OrthoDB" id="264542at2"/>
<dbReference type="PROSITE" id="PS50088">
    <property type="entry name" value="ANK_REPEAT"/>
    <property type="match status" value="3"/>
</dbReference>
<feature type="repeat" description="ANK" evidence="3">
    <location>
        <begin position="90"/>
        <end position="122"/>
    </location>
</feature>
<dbReference type="KEGG" id="ttp:E6P07_07940"/>
<keyword evidence="1" id="KW-0677">Repeat</keyword>
<evidence type="ECO:0000256" key="3">
    <source>
        <dbReference type="PROSITE-ProRule" id="PRU00023"/>
    </source>
</evidence>
<name>A0A6I6EI48_THETI</name>
<gene>
    <name evidence="5" type="ORF">E6P07_07940</name>
</gene>
<organism evidence="5 6">
    <name type="scientific">Thermochromatium tepidum ATCC 43061</name>
    <dbReference type="NCBI Taxonomy" id="316276"/>
    <lineage>
        <taxon>Bacteria</taxon>
        <taxon>Pseudomonadati</taxon>
        <taxon>Pseudomonadota</taxon>
        <taxon>Gammaproteobacteria</taxon>
        <taxon>Chromatiales</taxon>
        <taxon>Chromatiaceae</taxon>
        <taxon>Thermochromatium</taxon>
    </lineage>
</organism>
<keyword evidence="4" id="KW-0732">Signal</keyword>
<dbReference type="Gene3D" id="1.25.40.20">
    <property type="entry name" value="Ankyrin repeat-containing domain"/>
    <property type="match status" value="2"/>
</dbReference>
<keyword evidence="6" id="KW-1185">Reference proteome</keyword>
<protein>
    <submittedName>
        <fullName evidence="5">Ankyrin repeat domain-containing protein</fullName>
    </submittedName>
</protein>
<dbReference type="PROSITE" id="PS50297">
    <property type="entry name" value="ANK_REP_REGION"/>
    <property type="match status" value="3"/>
</dbReference>
<dbReference type="Proteomes" id="UP000426424">
    <property type="component" value="Chromosome"/>
</dbReference>
<feature type="repeat" description="ANK" evidence="3">
    <location>
        <begin position="57"/>
        <end position="89"/>
    </location>
</feature>
<dbReference type="RefSeq" id="WP_153975111.1">
    <property type="nucleotide sequence ID" value="NZ_CP039268.1"/>
</dbReference>
<feature type="signal peptide" evidence="4">
    <location>
        <begin position="1"/>
        <end position="18"/>
    </location>
</feature>
<sequence length="221" mass="23339">MSRLACALLCLSVSLLLACSEPARPTLNLHRAVAIGDLDQVKRHIHWGAQLNQPDAQGDSPLHLAARQGNVAIARLLLDGGADPAQRNATGATPLQLALSNGKTQVAQLLVAQGVPLDPQGLLLELAGAGVSDRDSFELLLRRGADLNRVDPNGETALTLAIGRGHLETVARLILLGADVNQPDGQGRMPLDLALAQAGERRDDRTKIVELLQRNGALQAD</sequence>
<accession>A0A6I6EI48</accession>
<feature type="repeat" description="ANK" evidence="3">
    <location>
        <begin position="153"/>
        <end position="185"/>
    </location>
</feature>
<dbReference type="InterPro" id="IPR036770">
    <property type="entry name" value="Ankyrin_rpt-contain_sf"/>
</dbReference>
<dbReference type="InterPro" id="IPR002110">
    <property type="entry name" value="Ankyrin_rpt"/>
</dbReference>
<dbReference type="SMART" id="SM00248">
    <property type="entry name" value="ANK"/>
    <property type="match status" value="4"/>
</dbReference>
<dbReference type="Pfam" id="PF12796">
    <property type="entry name" value="Ank_2"/>
    <property type="match status" value="2"/>
</dbReference>
<dbReference type="AlphaFoldDB" id="A0A6I6EI48"/>
<feature type="chain" id="PRO_5026182820" evidence="4">
    <location>
        <begin position="19"/>
        <end position="221"/>
    </location>
</feature>
<evidence type="ECO:0000256" key="4">
    <source>
        <dbReference type="SAM" id="SignalP"/>
    </source>
</evidence>
<proteinExistence type="predicted"/>